<proteinExistence type="predicted"/>
<gene>
    <name evidence="1" type="ORF">AKJ40_03495</name>
</gene>
<evidence type="ECO:0000313" key="1">
    <source>
        <dbReference type="EMBL" id="KXA99284.1"/>
    </source>
</evidence>
<dbReference type="EMBL" id="LHXU01000059">
    <property type="protein sequence ID" value="KXA99284.1"/>
    <property type="molecule type" value="Genomic_DNA"/>
</dbReference>
<organism evidence="1 2">
    <name type="scientific">candidate division MSBL1 archaeon SCGC-AAA259M10</name>
    <dbReference type="NCBI Taxonomy" id="1698270"/>
    <lineage>
        <taxon>Archaea</taxon>
        <taxon>Methanobacteriati</taxon>
        <taxon>Methanobacteriota</taxon>
        <taxon>candidate division MSBL1</taxon>
    </lineage>
</organism>
<evidence type="ECO:0000313" key="2">
    <source>
        <dbReference type="Proteomes" id="UP000070341"/>
    </source>
</evidence>
<protein>
    <submittedName>
        <fullName evidence="1">Uncharacterized protein</fullName>
    </submittedName>
</protein>
<name>A0A133UYP3_9EURY</name>
<sequence>MEILKDIEINLNRDLVFDSPPLSKWIKSEKTRGKLEKLLDKWSKKIERRLSVKAIYNILKREETDIEEYSPPDPILEAEYLAMGIVTIGKQIEKDSEKSNSTRKGCH</sequence>
<keyword evidence="2" id="KW-1185">Reference proteome</keyword>
<accession>A0A133UYP3</accession>
<comment type="caution">
    <text evidence="1">The sequence shown here is derived from an EMBL/GenBank/DDBJ whole genome shotgun (WGS) entry which is preliminary data.</text>
</comment>
<dbReference type="AlphaFoldDB" id="A0A133UYP3"/>
<reference evidence="1 2" key="1">
    <citation type="journal article" date="2016" name="Sci. Rep.">
        <title>Metabolic traits of an uncultured archaeal lineage -MSBL1- from brine pools of the Red Sea.</title>
        <authorList>
            <person name="Mwirichia R."/>
            <person name="Alam I."/>
            <person name="Rashid M."/>
            <person name="Vinu M."/>
            <person name="Ba-Alawi W."/>
            <person name="Anthony Kamau A."/>
            <person name="Kamanda Ngugi D."/>
            <person name="Goker M."/>
            <person name="Klenk H.P."/>
            <person name="Bajic V."/>
            <person name="Stingl U."/>
        </authorList>
    </citation>
    <scope>NUCLEOTIDE SEQUENCE [LARGE SCALE GENOMIC DNA]</scope>
    <source>
        <strain evidence="1">SCGC-AAA259M10</strain>
    </source>
</reference>
<dbReference type="Proteomes" id="UP000070341">
    <property type="component" value="Unassembled WGS sequence"/>
</dbReference>